<evidence type="ECO:0000313" key="1">
    <source>
        <dbReference type="EMBL" id="ABD89729.1"/>
    </source>
</evidence>
<protein>
    <recommendedName>
        <fullName evidence="2">Methyltransferase type 11 domain-containing protein</fullName>
    </recommendedName>
</protein>
<proteinExistence type="predicted"/>
<dbReference type="HOGENOM" id="CLU_060073_1_0_5"/>
<dbReference type="SUPFAM" id="SSF53335">
    <property type="entry name" value="S-adenosyl-L-methionine-dependent methyltransferases"/>
    <property type="match status" value="1"/>
</dbReference>
<dbReference type="AlphaFoldDB" id="Q20YQ7"/>
<reference evidence="1" key="1">
    <citation type="submission" date="2006-03" db="EMBL/GenBank/DDBJ databases">
        <title>Complete sequence of Rhodopseudomonas palustris BisB18.</title>
        <authorList>
            <consortium name="US DOE Joint Genome Institute"/>
            <person name="Copeland A."/>
            <person name="Lucas S."/>
            <person name="Lapidus A."/>
            <person name="Barry K."/>
            <person name="Detter J.C."/>
            <person name="Glavina del Rio T."/>
            <person name="Hammon N."/>
            <person name="Israni S."/>
            <person name="Dalin E."/>
            <person name="Tice H."/>
            <person name="Pitluck S."/>
            <person name="Chain P."/>
            <person name="Malfatti S."/>
            <person name="Shin M."/>
            <person name="Vergez L."/>
            <person name="Schmutz J."/>
            <person name="Larimer F."/>
            <person name="Land M."/>
            <person name="Hauser L."/>
            <person name="Pelletier D.A."/>
            <person name="Kyrpides N."/>
            <person name="Anderson I."/>
            <person name="Oda Y."/>
            <person name="Harwood C.S."/>
            <person name="Richardson P."/>
        </authorList>
    </citation>
    <scope>NUCLEOTIDE SEQUENCE [LARGE SCALE GENOMIC DNA]</scope>
    <source>
        <strain evidence="1">BisB18</strain>
    </source>
</reference>
<dbReference type="EMBL" id="CP000301">
    <property type="protein sequence ID" value="ABD89729.1"/>
    <property type="molecule type" value="Genomic_DNA"/>
</dbReference>
<accession>Q20YQ7</accession>
<dbReference type="InterPro" id="IPR029063">
    <property type="entry name" value="SAM-dependent_MTases_sf"/>
</dbReference>
<organism evidence="1">
    <name type="scientific">Rhodopseudomonas palustris (strain BisB18)</name>
    <dbReference type="NCBI Taxonomy" id="316056"/>
    <lineage>
        <taxon>Bacteria</taxon>
        <taxon>Pseudomonadati</taxon>
        <taxon>Pseudomonadota</taxon>
        <taxon>Alphaproteobacteria</taxon>
        <taxon>Hyphomicrobiales</taxon>
        <taxon>Nitrobacteraceae</taxon>
        <taxon>Rhodopseudomonas</taxon>
    </lineage>
</organism>
<name>Q20YQ7_RHOPB</name>
<sequence>MRADLIAWIGDRPALEIGPFTTPTLRGGKVRYFDVADRDALLIRAREIGHPATDPVDIDYFHPTGDLSVIPDTFDIVFSSHCIEHQPDLVRHLVQVEALLNAQGAYALVIPDKRFCFDHFVAEKTIADVLQAHSERRMTHTLKSVIEARALTSHNIPAKHWSGEHSVPIIALEPDAVQRAVKEFEAANGGYIDVHAWQFTPIGFRAIVDQLNRLGLIRLKAERVFATPHGCFEFCAVLRLD</sequence>
<gene>
    <name evidence="1" type="ordered locus">RPC_4205</name>
</gene>
<dbReference type="eggNOG" id="COG4627">
    <property type="taxonomic scope" value="Bacteria"/>
</dbReference>
<dbReference type="Gene3D" id="3.40.50.150">
    <property type="entry name" value="Vaccinia Virus protein VP39"/>
    <property type="match status" value="1"/>
</dbReference>
<evidence type="ECO:0008006" key="2">
    <source>
        <dbReference type="Google" id="ProtNLM"/>
    </source>
</evidence>
<dbReference type="KEGG" id="rpc:RPC_4205"/>
<dbReference type="STRING" id="316056.RPC_4205"/>